<keyword evidence="4" id="KW-0804">Transcription</keyword>
<dbReference type="GO" id="GO:0016987">
    <property type="term" value="F:sigma factor activity"/>
    <property type="evidence" value="ECO:0007669"/>
    <property type="project" value="UniProtKB-KW"/>
</dbReference>
<comment type="caution">
    <text evidence="7">The sequence shown here is derived from an EMBL/GenBank/DDBJ whole genome shotgun (WGS) entry which is preliminary data.</text>
</comment>
<dbReference type="AlphaFoldDB" id="A0A9X3ER30"/>
<dbReference type="InterPro" id="IPR014284">
    <property type="entry name" value="RNA_pol_sigma-70_dom"/>
</dbReference>
<evidence type="ECO:0000313" key="8">
    <source>
        <dbReference type="Proteomes" id="UP001150924"/>
    </source>
</evidence>
<gene>
    <name evidence="7" type="ORF">OV079_19570</name>
</gene>
<dbReference type="Gene3D" id="1.10.10.10">
    <property type="entry name" value="Winged helix-like DNA-binding domain superfamily/Winged helix DNA-binding domain"/>
    <property type="match status" value="1"/>
</dbReference>
<feature type="domain" description="RNA polymerase sigma-70 region 2" evidence="5">
    <location>
        <begin position="24"/>
        <end position="91"/>
    </location>
</feature>
<dbReference type="Gene3D" id="1.10.1740.10">
    <property type="match status" value="1"/>
</dbReference>
<dbReference type="Proteomes" id="UP001150924">
    <property type="component" value="Unassembled WGS sequence"/>
</dbReference>
<accession>A0A9X3ER30</accession>
<evidence type="ECO:0000256" key="2">
    <source>
        <dbReference type="ARBA" id="ARBA00023015"/>
    </source>
</evidence>
<comment type="similarity">
    <text evidence="1">Belongs to the sigma-70 factor family. ECF subfamily.</text>
</comment>
<dbReference type="EMBL" id="JAPNKE010000002">
    <property type="protein sequence ID" value="MCY1007710.1"/>
    <property type="molecule type" value="Genomic_DNA"/>
</dbReference>
<dbReference type="InterPro" id="IPR007627">
    <property type="entry name" value="RNA_pol_sigma70_r2"/>
</dbReference>
<evidence type="ECO:0000256" key="3">
    <source>
        <dbReference type="ARBA" id="ARBA00023082"/>
    </source>
</evidence>
<feature type="domain" description="RNA polymerase sigma factor 70 region 4 type 2" evidence="6">
    <location>
        <begin position="119"/>
        <end position="171"/>
    </location>
</feature>
<keyword evidence="8" id="KW-1185">Reference proteome</keyword>
<dbReference type="InterPro" id="IPR036388">
    <property type="entry name" value="WH-like_DNA-bd_sf"/>
</dbReference>
<dbReference type="RefSeq" id="WP_267770351.1">
    <property type="nucleotide sequence ID" value="NZ_JAPNKE010000002.1"/>
</dbReference>
<dbReference type="PANTHER" id="PTHR43133:SF51">
    <property type="entry name" value="RNA POLYMERASE SIGMA FACTOR"/>
    <property type="match status" value="1"/>
</dbReference>
<organism evidence="7 8">
    <name type="scientific">Nannocystis pusilla</name>
    <dbReference type="NCBI Taxonomy" id="889268"/>
    <lineage>
        <taxon>Bacteria</taxon>
        <taxon>Pseudomonadati</taxon>
        <taxon>Myxococcota</taxon>
        <taxon>Polyangia</taxon>
        <taxon>Nannocystales</taxon>
        <taxon>Nannocystaceae</taxon>
        <taxon>Nannocystis</taxon>
    </lineage>
</organism>
<dbReference type="GO" id="GO:0003677">
    <property type="term" value="F:DNA binding"/>
    <property type="evidence" value="ECO:0007669"/>
    <property type="project" value="InterPro"/>
</dbReference>
<evidence type="ECO:0000313" key="7">
    <source>
        <dbReference type="EMBL" id="MCY1007710.1"/>
    </source>
</evidence>
<evidence type="ECO:0000256" key="4">
    <source>
        <dbReference type="ARBA" id="ARBA00023163"/>
    </source>
</evidence>
<dbReference type="SUPFAM" id="SSF88659">
    <property type="entry name" value="Sigma3 and sigma4 domains of RNA polymerase sigma factors"/>
    <property type="match status" value="1"/>
</dbReference>
<reference evidence="7" key="1">
    <citation type="submission" date="2022-11" db="EMBL/GenBank/DDBJ databases">
        <title>Minimal conservation of predation-associated metabolite biosynthetic gene clusters underscores biosynthetic potential of Myxococcota including descriptions for ten novel species: Archangium lansinium sp. nov., Myxococcus landrumus sp. nov., Nannocystis bai.</title>
        <authorList>
            <person name="Ahearne A."/>
            <person name="Stevens C."/>
            <person name="Phillips K."/>
        </authorList>
    </citation>
    <scope>NUCLEOTIDE SEQUENCE</scope>
    <source>
        <strain evidence="7">Na p29</strain>
    </source>
</reference>
<dbReference type="SUPFAM" id="SSF88946">
    <property type="entry name" value="Sigma2 domain of RNA polymerase sigma factors"/>
    <property type="match status" value="1"/>
</dbReference>
<dbReference type="InterPro" id="IPR013324">
    <property type="entry name" value="RNA_pol_sigma_r3/r4-like"/>
</dbReference>
<keyword evidence="3" id="KW-0731">Sigma factor</keyword>
<dbReference type="GO" id="GO:0006352">
    <property type="term" value="P:DNA-templated transcription initiation"/>
    <property type="evidence" value="ECO:0007669"/>
    <property type="project" value="InterPro"/>
</dbReference>
<dbReference type="InterPro" id="IPR013325">
    <property type="entry name" value="RNA_pol_sigma_r2"/>
</dbReference>
<sequence>MSDRADGELLAAWQAGDRRAGAALFDRHFRAVARFVRAKVWSEDEVDDLVQTTFVACLEAPARYRGEGSLRGYLLGIAYHKLQKLYAERARRPVDVEQVSVHDLGPGPSTALARRAEHRLLLAGLRRLPLQFQVVLELSFWEEMTAGAIGAVLGEPEGTVRTRLRRAKELLAAQLRRLRAAPALLESTLEDLEGWARSLRAEL</sequence>
<proteinExistence type="inferred from homology"/>
<dbReference type="PANTHER" id="PTHR43133">
    <property type="entry name" value="RNA POLYMERASE ECF-TYPE SIGMA FACTO"/>
    <property type="match status" value="1"/>
</dbReference>
<dbReference type="InterPro" id="IPR039425">
    <property type="entry name" value="RNA_pol_sigma-70-like"/>
</dbReference>
<dbReference type="InterPro" id="IPR013249">
    <property type="entry name" value="RNA_pol_sigma70_r4_t2"/>
</dbReference>
<dbReference type="Pfam" id="PF08281">
    <property type="entry name" value="Sigma70_r4_2"/>
    <property type="match status" value="1"/>
</dbReference>
<evidence type="ECO:0000259" key="5">
    <source>
        <dbReference type="Pfam" id="PF04542"/>
    </source>
</evidence>
<protein>
    <submittedName>
        <fullName evidence="7">RNA polymerase sigma factor</fullName>
    </submittedName>
</protein>
<dbReference type="NCBIfam" id="TIGR02937">
    <property type="entry name" value="sigma70-ECF"/>
    <property type="match status" value="1"/>
</dbReference>
<evidence type="ECO:0000259" key="6">
    <source>
        <dbReference type="Pfam" id="PF08281"/>
    </source>
</evidence>
<dbReference type="Pfam" id="PF04542">
    <property type="entry name" value="Sigma70_r2"/>
    <property type="match status" value="1"/>
</dbReference>
<keyword evidence="2" id="KW-0805">Transcription regulation</keyword>
<name>A0A9X3ER30_9BACT</name>
<evidence type="ECO:0000256" key="1">
    <source>
        <dbReference type="ARBA" id="ARBA00010641"/>
    </source>
</evidence>